<name>A0ABN8Q7L1_9CNID</name>
<dbReference type="EMBL" id="CALNXK010000111">
    <property type="protein sequence ID" value="CAH3158611.1"/>
    <property type="molecule type" value="Genomic_DNA"/>
</dbReference>
<gene>
    <name evidence="1" type="ORF">PLOB_00003283</name>
</gene>
<organism evidence="1 2">
    <name type="scientific">Porites lobata</name>
    <dbReference type="NCBI Taxonomy" id="104759"/>
    <lineage>
        <taxon>Eukaryota</taxon>
        <taxon>Metazoa</taxon>
        <taxon>Cnidaria</taxon>
        <taxon>Anthozoa</taxon>
        <taxon>Hexacorallia</taxon>
        <taxon>Scleractinia</taxon>
        <taxon>Fungiina</taxon>
        <taxon>Poritidae</taxon>
        <taxon>Porites</taxon>
    </lineage>
</organism>
<dbReference type="Proteomes" id="UP001159405">
    <property type="component" value="Unassembled WGS sequence"/>
</dbReference>
<sequence>MAYYQAPEPFYYSKEEVMDIRNPYSNARRNVTLTYNPSSGFHARNGRVTNIQITVEANNGETFIINRRPNGGQFRVNNGSIVSVNTETTIKVRANGQTFTITRDQDGHYRSHTPGARIIHH</sequence>
<proteinExistence type="predicted"/>
<keyword evidence="2" id="KW-1185">Reference proteome</keyword>
<accession>A0ABN8Q7L1</accession>
<comment type="caution">
    <text evidence="1">The sequence shown here is derived from an EMBL/GenBank/DDBJ whole genome shotgun (WGS) entry which is preliminary data.</text>
</comment>
<evidence type="ECO:0000313" key="2">
    <source>
        <dbReference type="Proteomes" id="UP001159405"/>
    </source>
</evidence>
<protein>
    <submittedName>
        <fullName evidence="1">Uncharacterized protein</fullName>
    </submittedName>
</protein>
<reference evidence="1 2" key="1">
    <citation type="submission" date="2022-05" db="EMBL/GenBank/DDBJ databases">
        <authorList>
            <consortium name="Genoscope - CEA"/>
            <person name="William W."/>
        </authorList>
    </citation>
    <scope>NUCLEOTIDE SEQUENCE [LARGE SCALE GENOMIC DNA]</scope>
</reference>
<evidence type="ECO:0000313" key="1">
    <source>
        <dbReference type="EMBL" id="CAH3158611.1"/>
    </source>
</evidence>